<accession>A0A1J7IIW9</accession>
<keyword evidence="2" id="KW-1185">Reference proteome</keyword>
<sequence>MASKCWFVLAQTHYPPPIIPKNGIGRMSGSGPVCLGHLIPDLKHLDNVINQHGPLDVPPDMPIYTTRAWNLTWEVNRSGGVDVSGNAGVPVAAAAGLTIKLEAGVAFQQTVKNFWEFESLETFIFQPTREYIEDSIEEDEVEAYLAMRGPFKSSTVFMITGIIVARGAKRKTSQVRKRAIQGGPGL</sequence>
<reference evidence="1 2" key="1">
    <citation type="submission" date="2016-10" db="EMBL/GenBank/DDBJ databases">
        <title>Draft genome sequence of Coniochaeta ligniaria NRRL30616, a lignocellulolytic fungus for bioabatement of inhibitors in plant biomass hydrolysates.</title>
        <authorList>
            <consortium name="DOE Joint Genome Institute"/>
            <person name="Jimenez D.J."/>
            <person name="Hector R.E."/>
            <person name="Riley R."/>
            <person name="Sun H."/>
            <person name="Grigoriev I.V."/>
            <person name="Van Elsas J.D."/>
            <person name="Nichols N.N."/>
        </authorList>
    </citation>
    <scope>NUCLEOTIDE SEQUENCE [LARGE SCALE GENOMIC DNA]</scope>
    <source>
        <strain evidence="1 2">NRRL 30616</strain>
    </source>
</reference>
<organism evidence="1 2">
    <name type="scientific">Coniochaeta ligniaria NRRL 30616</name>
    <dbReference type="NCBI Taxonomy" id="1408157"/>
    <lineage>
        <taxon>Eukaryota</taxon>
        <taxon>Fungi</taxon>
        <taxon>Dikarya</taxon>
        <taxon>Ascomycota</taxon>
        <taxon>Pezizomycotina</taxon>
        <taxon>Sordariomycetes</taxon>
        <taxon>Sordariomycetidae</taxon>
        <taxon>Coniochaetales</taxon>
        <taxon>Coniochaetaceae</taxon>
        <taxon>Coniochaeta</taxon>
    </lineage>
</organism>
<evidence type="ECO:0000313" key="1">
    <source>
        <dbReference type="EMBL" id="OIW27243.1"/>
    </source>
</evidence>
<dbReference type="EMBL" id="KV875099">
    <property type="protein sequence ID" value="OIW27243.1"/>
    <property type="molecule type" value="Genomic_DNA"/>
</dbReference>
<protein>
    <submittedName>
        <fullName evidence="1">Uncharacterized protein</fullName>
    </submittedName>
</protein>
<dbReference type="OrthoDB" id="4500473at2759"/>
<proteinExistence type="predicted"/>
<dbReference type="Proteomes" id="UP000182658">
    <property type="component" value="Unassembled WGS sequence"/>
</dbReference>
<gene>
    <name evidence="1" type="ORF">CONLIGDRAFT_633582</name>
</gene>
<name>A0A1J7IIW9_9PEZI</name>
<evidence type="ECO:0000313" key="2">
    <source>
        <dbReference type="Proteomes" id="UP000182658"/>
    </source>
</evidence>
<dbReference type="AlphaFoldDB" id="A0A1J7IIW9"/>
<dbReference type="InParanoid" id="A0A1J7IIW9"/>